<accession>A0ABT8GKN2</accession>
<sequence length="93" mass="10010">GTNWITAQVFGKRAESLAKLELTKGTQVAVTGELRVREYDRKDGGKGTSVEVNASDVHLIVGKGDKPESSAPRQQRQAPAPAGDFDDSEKIPF</sequence>
<evidence type="ECO:0000256" key="2">
    <source>
        <dbReference type="PROSITE-ProRule" id="PRU00252"/>
    </source>
</evidence>
<proteinExistence type="predicted"/>
<protein>
    <submittedName>
        <fullName evidence="4">Single-stranded DNA-binding protein</fullName>
    </submittedName>
</protein>
<comment type="caution">
    <text evidence="4">The sequence shown here is derived from an EMBL/GenBank/DDBJ whole genome shotgun (WGS) entry which is preliminary data.</text>
</comment>
<dbReference type="EMBL" id="JAUHQA010000004">
    <property type="protein sequence ID" value="MDN4481851.1"/>
    <property type="molecule type" value="Genomic_DNA"/>
</dbReference>
<dbReference type="Proteomes" id="UP001172708">
    <property type="component" value="Unassembled WGS sequence"/>
</dbReference>
<evidence type="ECO:0000256" key="3">
    <source>
        <dbReference type="SAM" id="MobiDB-lite"/>
    </source>
</evidence>
<organism evidence="4 5">
    <name type="scientific">Demequina muriae</name>
    <dbReference type="NCBI Taxonomy" id="3051664"/>
    <lineage>
        <taxon>Bacteria</taxon>
        <taxon>Bacillati</taxon>
        <taxon>Actinomycetota</taxon>
        <taxon>Actinomycetes</taxon>
        <taxon>Micrococcales</taxon>
        <taxon>Demequinaceae</taxon>
        <taxon>Demequina</taxon>
    </lineage>
</organism>
<dbReference type="PROSITE" id="PS50935">
    <property type="entry name" value="SSB"/>
    <property type="match status" value="1"/>
</dbReference>
<dbReference type="Gene3D" id="2.40.50.140">
    <property type="entry name" value="Nucleic acid-binding proteins"/>
    <property type="match status" value="1"/>
</dbReference>
<dbReference type="InterPro" id="IPR000424">
    <property type="entry name" value="Primosome_PriB/ssb"/>
</dbReference>
<dbReference type="InterPro" id="IPR012340">
    <property type="entry name" value="NA-bd_OB-fold"/>
</dbReference>
<gene>
    <name evidence="4" type="ORF">QQX02_13050</name>
</gene>
<evidence type="ECO:0000256" key="1">
    <source>
        <dbReference type="ARBA" id="ARBA00023125"/>
    </source>
</evidence>
<name>A0ABT8GKN2_9MICO</name>
<keyword evidence="5" id="KW-1185">Reference proteome</keyword>
<dbReference type="RefSeq" id="WP_301143788.1">
    <property type="nucleotide sequence ID" value="NZ_JAUHQA010000004.1"/>
</dbReference>
<dbReference type="CDD" id="cd04496">
    <property type="entry name" value="SSB_OBF"/>
    <property type="match status" value="1"/>
</dbReference>
<dbReference type="InterPro" id="IPR011344">
    <property type="entry name" value="ssDNA-bd"/>
</dbReference>
<feature type="non-terminal residue" evidence="4">
    <location>
        <position position="1"/>
    </location>
</feature>
<feature type="compositionally biased region" description="Low complexity" evidence="3">
    <location>
        <begin position="71"/>
        <end position="82"/>
    </location>
</feature>
<reference evidence="4" key="1">
    <citation type="submission" date="2023-06" db="EMBL/GenBank/DDBJ databases">
        <title>Egi l300058.</title>
        <authorList>
            <person name="Gao L."/>
            <person name="Fang B.-Z."/>
            <person name="Li W.-J."/>
        </authorList>
    </citation>
    <scope>NUCLEOTIDE SEQUENCE</scope>
    <source>
        <strain evidence="4">EGI L300058</strain>
    </source>
</reference>
<dbReference type="SUPFAM" id="SSF50249">
    <property type="entry name" value="Nucleic acid-binding proteins"/>
    <property type="match status" value="1"/>
</dbReference>
<feature type="region of interest" description="Disordered" evidence="3">
    <location>
        <begin position="41"/>
        <end position="93"/>
    </location>
</feature>
<evidence type="ECO:0000313" key="5">
    <source>
        <dbReference type="Proteomes" id="UP001172708"/>
    </source>
</evidence>
<evidence type="ECO:0000313" key="4">
    <source>
        <dbReference type="EMBL" id="MDN4481851.1"/>
    </source>
</evidence>
<dbReference type="PIRSF" id="PIRSF002070">
    <property type="entry name" value="SSB"/>
    <property type="match status" value="1"/>
</dbReference>
<dbReference type="GO" id="GO:0003677">
    <property type="term" value="F:DNA binding"/>
    <property type="evidence" value="ECO:0007669"/>
    <property type="project" value="UniProtKB-KW"/>
</dbReference>
<keyword evidence="1 2" id="KW-0238">DNA-binding</keyword>
<dbReference type="Pfam" id="PF00436">
    <property type="entry name" value="SSB"/>
    <property type="match status" value="1"/>
</dbReference>